<evidence type="ECO:0000313" key="2">
    <source>
        <dbReference type="Proteomes" id="UP000606721"/>
    </source>
</evidence>
<dbReference type="EMBL" id="JACJQT010000107">
    <property type="protein sequence ID" value="MBD2281317.1"/>
    <property type="molecule type" value="Genomic_DNA"/>
</dbReference>
<protein>
    <submittedName>
        <fullName evidence="1">Uncharacterized protein</fullName>
    </submittedName>
</protein>
<reference evidence="1 2" key="1">
    <citation type="journal article" date="2020" name="ISME J.">
        <title>Comparative genomics reveals insights into cyanobacterial evolution and habitat adaptation.</title>
        <authorList>
            <person name="Chen M.Y."/>
            <person name="Teng W.K."/>
            <person name="Zhao L."/>
            <person name="Hu C.X."/>
            <person name="Zhou Y.K."/>
            <person name="Han B.P."/>
            <person name="Song L.R."/>
            <person name="Shu W.S."/>
        </authorList>
    </citation>
    <scope>NUCLEOTIDE SEQUENCE [LARGE SCALE GENOMIC DNA]</scope>
    <source>
        <strain evidence="1 2">FACHB-1040</strain>
    </source>
</reference>
<sequence>MEQTRAIYETLVGKRVSDTHWSKTKKLMADCQLPMDKQGFQVLVNLRKVSPRYFTKYHEIKDEITRLGKQLLPAVGEGITGQQFLDLIVQLGINPNQSTVSRWFKGIGGFKSSGFYSKQVILPVIAVALIYKHKNQSNQLSKVA</sequence>
<evidence type="ECO:0000313" key="1">
    <source>
        <dbReference type="EMBL" id="MBD2281317.1"/>
    </source>
</evidence>
<dbReference type="RefSeq" id="WP_190384501.1">
    <property type="nucleotide sequence ID" value="NZ_JACJQT010000107.1"/>
</dbReference>
<accession>A0ABR8C636</accession>
<proteinExistence type="predicted"/>
<comment type="caution">
    <text evidence="1">The sequence shown here is derived from an EMBL/GenBank/DDBJ whole genome shotgun (WGS) entry which is preliminary data.</text>
</comment>
<name>A0ABR8C636_APHFL</name>
<dbReference type="Proteomes" id="UP000606721">
    <property type="component" value="Unassembled WGS sequence"/>
</dbReference>
<gene>
    <name evidence="1" type="ORF">H6F99_24515</name>
</gene>
<organism evidence="1 2">
    <name type="scientific">Aphanizomenon flos-aquae FACHB-1040</name>
    <dbReference type="NCBI Taxonomy" id="2692887"/>
    <lineage>
        <taxon>Bacteria</taxon>
        <taxon>Bacillati</taxon>
        <taxon>Cyanobacteriota</taxon>
        <taxon>Cyanophyceae</taxon>
        <taxon>Nostocales</taxon>
        <taxon>Aphanizomenonaceae</taxon>
        <taxon>Aphanizomenon</taxon>
    </lineage>
</organism>
<keyword evidence="2" id="KW-1185">Reference proteome</keyword>